<reference evidence="2" key="2">
    <citation type="submission" date="2020-02" db="EMBL/GenBank/DDBJ databases">
        <authorList>
            <person name="Gilchrist C.L.M."/>
            <person name="Chooi Y.-H."/>
        </authorList>
    </citation>
    <scope>NUCLEOTIDE SEQUENCE</scope>
    <source>
        <strain evidence="2">MST-FP2251</strain>
    </source>
</reference>
<keyword evidence="3" id="KW-1185">Reference proteome</keyword>
<accession>A0AAD4CCJ4</accession>
<comment type="caution">
    <text evidence="2">The sequence shown here is derived from an EMBL/GenBank/DDBJ whole genome shotgun (WGS) entry which is preliminary data.</text>
</comment>
<evidence type="ECO:0000313" key="2">
    <source>
        <dbReference type="EMBL" id="KAF9883338.1"/>
    </source>
</evidence>
<protein>
    <submittedName>
        <fullName evidence="2">Uncharacterized protein</fullName>
    </submittedName>
</protein>
<sequence>MAGGFLPEVVAKECFPATAAFNFDTEAEYNNLTQVNCDTLVGSAYFSSKFTKNLVVPKITNVSQEFVLNGNDVVESIEFPDLEYAHTLYADQFSQLKRISMPKLRHVHSIFMELESQEVAVDFPSLENVDSRLRLIGNWTSLDFPKLREVNDTASLCQHLDCSGEPGKPPMDISLPRLEQANERFEVEGNIASFSVPSLAKVGTHRFGTEFGGILNIDNFGEPLNVSLLQLTAANGVTIRGNLSDVNVPLLQDELEGFQVFTENPLSLNFPFEHGSQISIKGPIDSVHFPNMKNFTSLWVDSDNPFNCGALKKEIEKTAGDIGARTFLCSGKDVPGLSTGAKAGIGVGVAVGGILVIALGFFVWKRIGWRDKRTLYQSPY</sequence>
<feature type="transmembrane region" description="Helical" evidence="1">
    <location>
        <begin position="343"/>
        <end position="364"/>
    </location>
</feature>
<keyword evidence="1" id="KW-0472">Membrane</keyword>
<organism evidence="2 3">
    <name type="scientific">Aspergillus nanangensis</name>
    <dbReference type="NCBI Taxonomy" id="2582783"/>
    <lineage>
        <taxon>Eukaryota</taxon>
        <taxon>Fungi</taxon>
        <taxon>Dikarya</taxon>
        <taxon>Ascomycota</taxon>
        <taxon>Pezizomycotina</taxon>
        <taxon>Eurotiomycetes</taxon>
        <taxon>Eurotiomycetidae</taxon>
        <taxon>Eurotiales</taxon>
        <taxon>Aspergillaceae</taxon>
        <taxon>Aspergillus</taxon>
        <taxon>Aspergillus subgen. Circumdati</taxon>
    </lineage>
</organism>
<dbReference type="AlphaFoldDB" id="A0AAD4CCJ4"/>
<evidence type="ECO:0000256" key="1">
    <source>
        <dbReference type="SAM" id="Phobius"/>
    </source>
</evidence>
<evidence type="ECO:0000313" key="3">
    <source>
        <dbReference type="Proteomes" id="UP001194746"/>
    </source>
</evidence>
<proteinExistence type="predicted"/>
<keyword evidence="1" id="KW-1133">Transmembrane helix</keyword>
<keyword evidence="1" id="KW-0812">Transmembrane</keyword>
<reference evidence="2" key="1">
    <citation type="journal article" date="2019" name="Beilstein J. Org. Chem.">
        <title>Nanangenines: drimane sesquiterpenoids as the dominant metabolite cohort of a novel Australian fungus, Aspergillus nanangensis.</title>
        <authorList>
            <person name="Lacey H.J."/>
            <person name="Gilchrist C.L.M."/>
            <person name="Crombie A."/>
            <person name="Kalaitzis J.A."/>
            <person name="Vuong D."/>
            <person name="Rutledge P.J."/>
            <person name="Turner P."/>
            <person name="Pitt J.I."/>
            <person name="Lacey E."/>
            <person name="Chooi Y.H."/>
            <person name="Piggott A.M."/>
        </authorList>
    </citation>
    <scope>NUCLEOTIDE SEQUENCE</scope>
    <source>
        <strain evidence="2">MST-FP2251</strain>
    </source>
</reference>
<dbReference type="Proteomes" id="UP001194746">
    <property type="component" value="Unassembled WGS sequence"/>
</dbReference>
<gene>
    <name evidence="2" type="ORF">FE257_003554</name>
</gene>
<dbReference type="EMBL" id="VCAU01000169">
    <property type="protein sequence ID" value="KAF9883338.1"/>
    <property type="molecule type" value="Genomic_DNA"/>
</dbReference>
<name>A0AAD4CCJ4_ASPNN</name>